<dbReference type="Pfam" id="PF17919">
    <property type="entry name" value="RT_RNaseH_2"/>
    <property type="match status" value="1"/>
</dbReference>
<dbReference type="InterPro" id="IPR001584">
    <property type="entry name" value="Integrase_cat-core"/>
</dbReference>
<proteinExistence type="predicted"/>
<evidence type="ECO:0000256" key="4">
    <source>
        <dbReference type="ARBA" id="ARBA00022759"/>
    </source>
</evidence>
<name>A0AAD5L244_9CRUS</name>
<evidence type="ECO:0000313" key="11">
    <source>
        <dbReference type="Proteomes" id="UP000820818"/>
    </source>
</evidence>
<keyword evidence="5" id="KW-0511">Multifunctional enzyme</keyword>
<dbReference type="Gene3D" id="2.40.70.10">
    <property type="entry name" value="Acid Proteases"/>
    <property type="match status" value="1"/>
</dbReference>
<dbReference type="SUPFAM" id="SSF56672">
    <property type="entry name" value="DNA/RNA polymerases"/>
    <property type="match status" value="1"/>
</dbReference>
<dbReference type="GO" id="GO:0004519">
    <property type="term" value="F:endonuclease activity"/>
    <property type="evidence" value="ECO:0007669"/>
    <property type="project" value="UniProtKB-KW"/>
</dbReference>
<keyword evidence="6" id="KW-0862">Zinc</keyword>
<dbReference type="CDD" id="cd01647">
    <property type="entry name" value="RT_LTR"/>
    <property type="match status" value="1"/>
</dbReference>
<dbReference type="PROSITE" id="PS50878">
    <property type="entry name" value="RT_POL"/>
    <property type="match status" value="1"/>
</dbReference>
<dbReference type="Gene3D" id="3.30.420.10">
    <property type="entry name" value="Ribonuclease H-like superfamily/Ribonuclease H"/>
    <property type="match status" value="1"/>
</dbReference>
<dbReference type="Proteomes" id="UP000820818">
    <property type="component" value="Linkage Group LG1"/>
</dbReference>
<dbReference type="InterPro" id="IPR000477">
    <property type="entry name" value="RT_dom"/>
</dbReference>
<dbReference type="GO" id="GO:0042575">
    <property type="term" value="C:DNA polymerase complex"/>
    <property type="evidence" value="ECO:0007669"/>
    <property type="project" value="UniProtKB-ARBA"/>
</dbReference>
<accession>A0AAD5L244</accession>
<dbReference type="PANTHER" id="PTHR37984">
    <property type="entry name" value="PROTEIN CBG26694"/>
    <property type="match status" value="1"/>
</dbReference>
<evidence type="ECO:0000256" key="2">
    <source>
        <dbReference type="ARBA" id="ARBA00022695"/>
    </source>
</evidence>
<keyword evidence="1" id="KW-0808">Transferase</keyword>
<dbReference type="PANTHER" id="PTHR37984:SF5">
    <property type="entry name" value="PROTEIN NYNRIN-LIKE"/>
    <property type="match status" value="1"/>
</dbReference>
<keyword evidence="6" id="KW-0479">Metal-binding</keyword>
<dbReference type="InterPro" id="IPR021109">
    <property type="entry name" value="Peptidase_aspartic_dom_sf"/>
</dbReference>
<sequence>MRANGWSVMRRFLPIMDGVTLKNSMRELIQETCEKLMAKEKNEQGKAKVSFKPKARTIDGKPNCFHCKRSGHIARHCFRNPESPNYKAPKQDGASAATPTANTAVNLATQAPNVKTTAVIDTGAAVTVISPELLKKTQFVQQPWDGSGIILANGSRVMPLGAAEILSKAIVMAMSGMELSMGNDFLKQFGSIRINYQAEKPLLTMGDLPLAAISLPAKEESEDTVLVSNERQEIPAYSIKPVPAKVSSKMEGACVLKPSDSLMATTSLSTGHAIVQNDLENIPVANLSPKSVWLEKGVTLGTLEELQEMANTEDRIGKNLDDNQKSEVLKILKNSISCFAFNEDDLGHCTFVEHDINTGVNPPIHQLPYKSAWKERAVIQTQVEGMLRPGIIEHSDSPWSSPVVLVQKKDGTWRFCVDYRKLNAVTVKDSYPLPRVADTLSRLEGATIFSSMDLQAGYHQVPVASKDRPKTAFVTADGLYQFRALPFGLTNAPGTFQRAMDIILAGLRWTTCLVYLDDVIVYSATFEQRLERLQSVLDCLAKANLKLKWSKCSFAENTLKVLGHVVTQEGVGPDPEKLEAVKNFPCPAVGHSTDQVKSFNALKIALKSAPVLAHPNYDLPMEILPDACGFGIGGVLAQRIDGVERPVAYASRLLSKSETNYSITEKECLALVKGVPDRPPGFLQCIKVERPFEKLGMDLLGPFPLSHKGNKMIIVAVDYLTKWVELKAMPTGKADDVAEFFVNQIFLRHGAPEQIITDRGKCFVAELIQAVVKKLHTNHKTTSSYHPQANGAVERMNHTLAAMLSMYVSTDQRDWDETPQYVCFAYNTARQESTGYSPFFLLYGREPKLPIDLELETDVVSSTGVDRLSSGFLVSQRSKT</sequence>
<dbReference type="InterPro" id="IPR041577">
    <property type="entry name" value="RT_RNaseH_2"/>
</dbReference>
<dbReference type="PROSITE" id="PS50158">
    <property type="entry name" value="ZF_CCHC"/>
    <property type="match status" value="1"/>
</dbReference>
<dbReference type="FunFam" id="3.30.420.10:FF:000032">
    <property type="entry name" value="Retrovirus-related Pol polyprotein from transposon 297-like Protein"/>
    <property type="match status" value="1"/>
</dbReference>
<evidence type="ECO:0000256" key="3">
    <source>
        <dbReference type="ARBA" id="ARBA00022722"/>
    </source>
</evidence>
<dbReference type="Pfam" id="PF00665">
    <property type="entry name" value="rve"/>
    <property type="match status" value="1"/>
</dbReference>
<dbReference type="GO" id="GO:0016779">
    <property type="term" value="F:nucleotidyltransferase activity"/>
    <property type="evidence" value="ECO:0007669"/>
    <property type="project" value="UniProtKB-KW"/>
</dbReference>
<dbReference type="InterPro" id="IPR012337">
    <property type="entry name" value="RNaseH-like_sf"/>
</dbReference>
<feature type="domain" description="Integrase catalytic" evidence="9">
    <location>
        <begin position="687"/>
        <end position="846"/>
    </location>
</feature>
<evidence type="ECO:0000256" key="5">
    <source>
        <dbReference type="ARBA" id="ARBA00023268"/>
    </source>
</evidence>
<keyword evidence="11" id="KW-1185">Reference proteome</keyword>
<protein>
    <recommendedName>
        <fullName evidence="12">Endonuclease</fullName>
    </recommendedName>
</protein>
<keyword evidence="2" id="KW-0548">Nucleotidyltransferase</keyword>
<keyword evidence="3" id="KW-0540">Nuclease</keyword>
<evidence type="ECO:0000256" key="6">
    <source>
        <dbReference type="PROSITE-ProRule" id="PRU00047"/>
    </source>
</evidence>
<feature type="domain" description="Reverse transcriptase" evidence="8">
    <location>
        <begin position="387"/>
        <end position="566"/>
    </location>
</feature>
<dbReference type="GO" id="GO:0008270">
    <property type="term" value="F:zinc ion binding"/>
    <property type="evidence" value="ECO:0007669"/>
    <property type="project" value="UniProtKB-KW"/>
</dbReference>
<evidence type="ECO:0000259" key="7">
    <source>
        <dbReference type="PROSITE" id="PS50158"/>
    </source>
</evidence>
<evidence type="ECO:0000259" key="9">
    <source>
        <dbReference type="PROSITE" id="PS50994"/>
    </source>
</evidence>
<dbReference type="InterPro" id="IPR001878">
    <property type="entry name" value="Znf_CCHC"/>
</dbReference>
<organism evidence="10 11">
    <name type="scientific">Daphnia sinensis</name>
    <dbReference type="NCBI Taxonomy" id="1820382"/>
    <lineage>
        <taxon>Eukaryota</taxon>
        <taxon>Metazoa</taxon>
        <taxon>Ecdysozoa</taxon>
        <taxon>Arthropoda</taxon>
        <taxon>Crustacea</taxon>
        <taxon>Branchiopoda</taxon>
        <taxon>Diplostraca</taxon>
        <taxon>Cladocera</taxon>
        <taxon>Anomopoda</taxon>
        <taxon>Daphniidae</taxon>
        <taxon>Daphnia</taxon>
        <taxon>Daphnia similis group</taxon>
    </lineage>
</organism>
<dbReference type="Pfam" id="PF00078">
    <property type="entry name" value="RVT_1"/>
    <property type="match status" value="1"/>
</dbReference>
<evidence type="ECO:0000256" key="1">
    <source>
        <dbReference type="ARBA" id="ARBA00022679"/>
    </source>
</evidence>
<dbReference type="InterPro" id="IPR050951">
    <property type="entry name" value="Retrovirus_Pol_polyprotein"/>
</dbReference>
<dbReference type="GO" id="GO:0015074">
    <property type="term" value="P:DNA integration"/>
    <property type="evidence" value="ECO:0007669"/>
    <property type="project" value="InterPro"/>
</dbReference>
<dbReference type="SUPFAM" id="SSF53098">
    <property type="entry name" value="Ribonuclease H-like"/>
    <property type="match status" value="1"/>
</dbReference>
<evidence type="ECO:0000313" key="10">
    <source>
        <dbReference type="EMBL" id="KAI9565174.1"/>
    </source>
</evidence>
<keyword evidence="4" id="KW-0255">Endonuclease</keyword>
<dbReference type="GO" id="GO:0003676">
    <property type="term" value="F:nucleic acid binding"/>
    <property type="evidence" value="ECO:0007669"/>
    <property type="project" value="InterPro"/>
</dbReference>
<keyword evidence="6" id="KW-0863">Zinc-finger</keyword>
<dbReference type="InterPro" id="IPR036397">
    <property type="entry name" value="RNaseH_sf"/>
</dbReference>
<dbReference type="EMBL" id="WJBH02000001">
    <property type="protein sequence ID" value="KAI9565174.1"/>
    <property type="molecule type" value="Genomic_DNA"/>
</dbReference>
<dbReference type="AlphaFoldDB" id="A0AAD5L244"/>
<evidence type="ECO:0000259" key="8">
    <source>
        <dbReference type="PROSITE" id="PS50878"/>
    </source>
</evidence>
<comment type="caution">
    <text evidence="10">The sequence shown here is derived from an EMBL/GenBank/DDBJ whole genome shotgun (WGS) entry which is preliminary data.</text>
</comment>
<dbReference type="PROSITE" id="PS50994">
    <property type="entry name" value="INTEGRASE"/>
    <property type="match status" value="1"/>
</dbReference>
<keyword evidence="4" id="KW-0378">Hydrolase</keyword>
<gene>
    <name evidence="10" type="ORF">GHT06_008951</name>
</gene>
<dbReference type="GO" id="GO:0071897">
    <property type="term" value="P:DNA biosynthetic process"/>
    <property type="evidence" value="ECO:0007669"/>
    <property type="project" value="UniProtKB-ARBA"/>
</dbReference>
<evidence type="ECO:0008006" key="12">
    <source>
        <dbReference type="Google" id="ProtNLM"/>
    </source>
</evidence>
<reference evidence="10 11" key="1">
    <citation type="submission" date="2022-05" db="EMBL/GenBank/DDBJ databases">
        <title>A multi-omics perspective on studying reproductive biology in Daphnia sinensis.</title>
        <authorList>
            <person name="Jia J."/>
        </authorList>
    </citation>
    <scope>NUCLEOTIDE SEQUENCE [LARGE SCALE GENOMIC DNA]</scope>
    <source>
        <strain evidence="10 11">WSL</strain>
    </source>
</reference>
<dbReference type="SUPFAM" id="SSF50630">
    <property type="entry name" value="Acid proteases"/>
    <property type="match status" value="1"/>
</dbReference>
<feature type="domain" description="CCHC-type" evidence="7">
    <location>
        <begin position="64"/>
        <end position="77"/>
    </location>
</feature>
<dbReference type="Gene3D" id="3.10.10.10">
    <property type="entry name" value="HIV Type 1 Reverse Transcriptase, subunit A, domain 1"/>
    <property type="match status" value="1"/>
</dbReference>
<dbReference type="Gene3D" id="3.30.70.270">
    <property type="match status" value="1"/>
</dbReference>
<dbReference type="InterPro" id="IPR043502">
    <property type="entry name" value="DNA/RNA_pol_sf"/>
</dbReference>
<dbReference type="InterPro" id="IPR043128">
    <property type="entry name" value="Rev_trsase/Diguanyl_cyclase"/>
</dbReference>